<keyword evidence="10 13" id="KW-0066">ATP synthesis</keyword>
<dbReference type="PANTHER" id="PTHR33445:SF2">
    <property type="entry name" value="ATP SYNTHASE SUBUNIT B', CHLOROPLASTIC"/>
    <property type="match status" value="1"/>
</dbReference>
<protein>
    <recommendedName>
        <fullName evidence="13">ATP synthase subunit b</fullName>
    </recommendedName>
    <alternativeName>
        <fullName evidence="13">ATP synthase F(0) sector subunit b</fullName>
    </alternativeName>
    <alternativeName>
        <fullName evidence="13">ATPase subunit I</fullName>
    </alternativeName>
    <alternativeName>
        <fullName evidence="13">F-type ATPase subunit b</fullName>
        <shortName evidence="13">F-ATPase subunit b</shortName>
    </alternativeName>
</protein>
<keyword evidence="3 13" id="KW-0138">CF(0)</keyword>
<dbReference type="Proteomes" id="UP000050417">
    <property type="component" value="Unassembled WGS sequence"/>
</dbReference>
<evidence type="ECO:0000256" key="2">
    <source>
        <dbReference type="ARBA" id="ARBA00022448"/>
    </source>
</evidence>
<dbReference type="HAMAP" id="MF_01398">
    <property type="entry name" value="ATP_synth_b_bprime"/>
    <property type="match status" value="1"/>
</dbReference>
<dbReference type="CDD" id="cd06503">
    <property type="entry name" value="ATP-synt_Fo_b"/>
    <property type="match status" value="1"/>
</dbReference>
<evidence type="ECO:0000256" key="9">
    <source>
        <dbReference type="ARBA" id="ARBA00023196"/>
    </source>
</evidence>
<evidence type="ECO:0000256" key="14">
    <source>
        <dbReference type="RuleBase" id="RU003848"/>
    </source>
</evidence>
<dbReference type="InterPro" id="IPR020781">
    <property type="entry name" value="ATPase_OSCP/d_CS"/>
</dbReference>
<keyword evidence="5 13" id="KW-0375">Hydrogen ion transport</keyword>
<dbReference type="OrthoDB" id="9802471at2"/>
<dbReference type="EMBL" id="LGCL01000026">
    <property type="protein sequence ID" value="KPL76135.1"/>
    <property type="molecule type" value="Genomic_DNA"/>
</dbReference>
<comment type="subcellular location">
    <subcellularLocation>
        <location evidence="13">Cell membrane</location>
        <topology evidence="13">Single-pass membrane protein</topology>
    </subcellularLocation>
    <subcellularLocation>
        <location evidence="12">Endomembrane system</location>
        <topology evidence="12">Single-pass membrane protein</topology>
    </subcellularLocation>
</comment>
<keyword evidence="16" id="KW-1185">Reference proteome</keyword>
<evidence type="ECO:0000256" key="13">
    <source>
        <dbReference type="HAMAP-Rule" id="MF_01398"/>
    </source>
</evidence>
<dbReference type="Gene3D" id="1.20.5.2950">
    <property type="match status" value="1"/>
</dbReference>
<keyword evidence="4 13" id="KW-0812">Transmembrane</keyword>
<dbReference type="InterPro" id="IPR050059">
    <property type="entry name" value="ATP_synthase_B_chain"/>
</dbReference>
<dbReference type="PRINTS" id="PR00125">
    <property type="entry name" value="ATPASEDELTA"/>
</dbReference>
<dbReference type="NCBIfam" id="TIGR01144">
    <property type="entry name" value="ATP_synt_b"/>
    <property type="match status" value="1"/>
</dbReference>
<dbReference type="STRING" id="1134406.ADN00_12420"/>
<dbReference type="AlphaFoldDB" id="A0A0P6Y3D8"/>
<evidence type="ECO:0000256" key="5">
    <source>
        <dbReference type="ARBA" id="ARBA00022781"/>
    </source>
</evidence>
<keyword evidence="7 13" id="KW-0406">Ion transport</keyword>
<evidence type="ECO:0000256" key="1">
    <source>
        <dbReference type="ARBA" id="ARBA00005513"/>
    </source>
</evidence>
<dbReference type="PANTHER" id="PTHR33445">
    <property type="entry name" value="ATP SYNTHASE SUBUNIT B', CHLOROPLASTIC"/>
    <property type="match status" value="1"/>
</dbReference>
<evidence type="ECO:0000256" key="8">
    <source>
        <dbReference type="ARBA" id="ARBA00023136"/>
    </source>
</evidence>
<comment type="function">
    <text evidence="11 13">F(1)F(0) ATP synthase produces ATP from ADP in the presence of a proton or sodium gradient. F-type ATPases consist of two structural domains, F(1) containing the extramembraneous catalytic core and F(0) containing the membrane proton channel, linked together by a central stalk and a peripheral stalk. During catalysis, ATP synthesis in the catalytic domain of F(1) is coupled via a rotary mechanism of the central stalk subunits to proton translocation.</text>
</comment>
<evidence type="ECO:0000256" key="4">
    <source>
        <dbReference type="ARBA" id="ARBA00022692"/>
    </source>
</evidence>
<keyword evidence="8 13" id="KW-0472">Membrane</keyword>
<evidence type="ECO:0000313" key="16">
    <source>
        <dbReference type="Proteomes" id="UP000050417"/>
    </source>
</evidence>
<evidence type="ECO:0000256" key="3">
    <source>
        <dbReference type="ARBA" id="ARBA00022547"/>
    </source>
</evidence>
<dbReference type="GO" id="GO:0045259">
    <property type="term" value="C:proton-transporting ATP synthase complex"/>
    <property type="evidence" value="ECO:0007669"/>
    <property type="project" value="UniProtKB-KW"/>
</dbReference>
<comment type="function">
    <text evidence="13">Component of the F(0) channel, it forms part of the peripheral stalk, linking F(1) to F(0).</text>
</comment>
<dbReference type="PROSITE" id="PS00389">
    <property type="entry name" value="ATPASE_DELTA"/>
    <property type="match status" value="1"/>
</dbReference>
<accession>A0A0P6Y3D8</accession>
<dbReference type="GO" id="GO:0046933">
    <property type="term" value="F:proton-transporting ATP synthase activity, rotational mechanism"/>
    <property type="evidence" value="ECO:0007669"/>
    <property type="project" value="UniProtKB-UniRule"/>
</dbReference>
<evidence type="ECO:0000256" key="10">
    <source>
        <dbReference type="ARBA" id="ARBA00023310"/>
    </source>
</evidence>
<dbReference type="InterPro" id="IPR005864">
    <property type="entry name" value="ATP_synth_F0_bsu_bac"/>
</dbReference>
<keyword evidence="2 13" id="KW-0813">Transport</keyword>
<dbReference type="NCBIfam" id="TIGR01145">
    <property type="entry name" value="ATP_synt_delta"/>
    <property type="match status" value="1"/>
</dbReference>
<comment type="similarity">
    <text evidence="1 13 14">Belongs to the ATPase B chain family.</text>
</comment>
<dbReference type="GO" id="GO:0012505">
    <property type="term" value="C:endomembrane system"/>
    <property type="evidence" value="ECO:0007669"/>
    <property type="project" value="UniProtKB-SubCell"/>
</dbReference>
<feature type="transmembrane region" description="Helical" evidence="13">
    <location>
        <begin position="6"/>
        <end position="30"/>
    </location>
</feature>
<dbReference type="RefSeq" id="WP_075063334.1">
    <property type="nucleotide sequence ID" value="NZ_LGCL01000026.1"/>
</dbReference>
<dbReference type="Pfam" id="PF00430">
    <property type="entry name" value="ATP-synt_B"/>
    <property type="match status" value="1"/>
</dbReference>
<keyword evidence="9" id="KW-0139">CF(1)</keyword>
<keyword evidence="13" id="KW-1003">Cell membrane</keyword>
<evidence type="ECO:0000256" key="11">
    <source>
        <dbReference type="ARBA" id="ARBA00025198"/>
    </source>
</evidence>
<organism evidence="15 16">
    <name type="scientific">Ornatilinea apprima</name>
    <dbReference type="NCBI Taxonomy" id="1134406"/>
    <lineage>
        <taxon>Bacteria</taxon>
        <taxon>Bacillati</taxon>
        <taxon>Chloroflexota</taxon>
        <taxon>Anaerolineae</taxon>
        <taxon>Anaerolineales</taxon>
        <taxon>Anaerolineaceae</taxon>
        <taxon>Ornatilinea</taxon>
    </lineage>
</organism>
<dbReference type="PATRIC" id="fig|1134406.4.peg.3965"/>
<sequence>MDQLGLNLGYILVQILNFGIIMVVVYAWVLKPIFRVIQNRQDALAQSMNDSRIASEARARAEEEAKKIISEAHMKADKIVQEANERAERNALDIRQTAAAEAQAERDSMLKEMERERDDVFFKLRHQVSVLAIAAAHRLIQESLIQDEARQHALLKEFFSGIRDKKLVVLDGRSEKGSFVHVISALPLEPDEVEIIENNLKEQIQGEIKVQYEVDPSILGGVIIKIGDHVINGSVAGQLEDLYRGLK</sequence>
<dbReference type="InterPro" id="IPR002146">
    <property type="entry name" value="ATP_synth_b/b'su_bac/chlpt"/>
</dbReference>
<evidence type="ECO:0000256" key="6">
    <source>
        <dbReference type="ARBA" id="ARBA00022989"/>
    </source>
</evidence>
<reference evidence="15 16" key="1">
    <citation type="submission" date="2015-07" db="EMBL/GenBank/DDBJ databases">
        <title>Genome sequence of Ornatilinea apprima DSM 23815.</title>
        <authorList>
            <person name="Hemp J."/>
            <person name="Ward L.M."/>
            <person name="Pace L.A."/>
            <person name="Fischer W.W."/>
        </authorList>
    </citation>
    <scope>NUCLEOTIDE SEQUENCE [LARGE SCALE GENOMIC DNA]</scope>
    <source>
        <strain evidence="15 16">P3M-1</strain>
    </source>
</reference>
<evidence type="ECO:0000256" key="12">
    <source>
        <dbReference type="ARBA" id="ARBA00037847"/>
    </source>
</evidence>
<gene>
    <name evidence="13" type="primary">atpF</name>
    <name evidence="15" type="ORF">ADN00_12420</name>
</gene>
<dbReference type="GO" id="GO:0046961">
    <property type="term" value="F:proton-transporting ATPase activity, rotational mechanism"/>
    <property type="evidence" value="ECO:0007669"/>
    <property type="project" value="TreeGrafter"/>
</dbReference>
<dbReference type="GO" id="GO:0005886">
    <property type="term" value="C:plasma membrane"/>
    <property type="evidence" value="ECO:0007669"/>
    <property type="project" value="UniProtKB-SubCell"/>
</dbReference>
<evidence type="ECO:0000313" key="15">
    <source>
        <dbReference type="EMBL" id="KPL76135.1"/>
    </source>
</evidence>
<name>A0A0P6Y3D8_9CHLR</name>
<comment type="subunit">
    <text evidence="13">F-type ATPases have 2 components, F(1) - the catalytic core - and F(0) - the membrane proton channel. F(1) has five subunits: alpha(3), beta(3), gamma(1), delta(1), epsilon(1). F(0) has three main subunits: a(1), b(2) and c(10-14). The alpha and beta chains form an alternating ring which encloses part of the gamma chain. F(1) is attached to F(0) by a central stalk formed by the gamma and epsilon chains, while a peripheral stalk is formed by the delta and b chains.</text>
</comment>
<dbReference type="Pfam" id="PF00213">
    <property type="entry name" value="OSCP"/>
    <property type="match status" value="1"/>
</dbReference>
<evidence type="ECO:0000256" key="7">
    <source>
        <dbReference type="ARBA" id="ARBA00023065"/>
    </source>
</evidence>
<proteinExistence type="inferred from homology"/>
<keyword evidence="6 13" id="KW-1133">Transmembrane helix</keyword>
<comment type="caution">
    <text evidence="15">The sequence shown here is derived from an EMBL/GenBank/DDBJ whole genome shotgun (WGS) entry which is preliminary data.</text>
</comment>
<dbReference type="InterPro" id="IPR000711">
    <property type="entry name" value="ATPase_OSCP/dsu"/>
</dbReference>